<evidence type="ECO:0008006" key="3">
    <source>
        <dbReference type="Google" id="ProtNLM"/>
    </source>
</evidence>
<keyword evidence="2" id="KW-1185">Reference proteome</keyword>
<dbReference type="SUPFAM" id="SSF54285">
    <property type="entry name" value="MoaD/ThiS"/>
    <property type="match status" value="1"/>
</dbReference>
<dbReference type="OrthoDB" id="5422123at2"/>
<sequence length="82" mass="9113">MITVTLRLSESLLCILKDIKKTKHETYNIQVKKGTTIREVLLNEGIHPLLAPMVVIDNTRVDINTVLENDQVVTLFGPLSGG</sequence>
<reference evidence="1 2" key="1">
    <citation type="submission" date="2017-03" db="EMBL/GenBank/DDBJ databases">
        <authorList>
            <person name="Afonso C.L."/>
            <person name="Miller P.J."/>
            <person name="Scott M.A."/>
            <person name="Spackman E."/>
            <person name="Goraichik I."/>
            <person name="Dimitrov K.M."/>
            <person name="Suarez D.L."/>
            <person name="Swayne D.E."/>
        </authorList>
    </citation>
    <scope>NUCLEOTIDE SEQUENCE [LARGE SCALE GENOMIC DNA]</scope>
    <source>
        <strain evidence="1">PRJEB14757</strain>
    </source>
</reference>
<dbReference type="Proteomes" id="UP000191931">
    <property type="component" value="Unassembled WGS sequence"/>
</dbReference>
<gene>
    <name evidence="1" type="ORF">MTBBW1_2130055</name>
</gene>
<evidence type="ECO:0000313" key="2">
    <source>
        <dbReference type="Proteomes" id="UP000191931"/>
    </source>
</evidence>
<protein>
    <recommendedName>
        <fullName evidence="3">ThiamineS protein</fullName>
    </recommendedName>
</protein>
<dbReference type="AlphaFoldDB" id="A0A1W1HCF3"/>
<accession>A0A1W1HCF3</accession>
<dbReference type="RefSeq" id="WP_080807719.1">
    <property type="nucleotide sequence ID" value="NZ_LT828558.1"/>
</dbReference>
<dbReference type="InterPro" id="IPR016155">
    <property type="entry name" value="Mopterin_synth/thiamin_S_b"/>
</dbReference>
<proteinExistence type="predicted"/>
<evidence type="ECO:0000313" key="1">
    <source>
        <dbReference type="EMBL" id="SLM30160.1"/>
    </source>
</evidence>
<dbReference type="EMBL" id="FWEV01000128">
    <property type="protein sequence ID" value="SLM30160.1"/>
    <property type="molecule type" value="Genomic_DNA"/>
</dbReference>
<name>A0A1W1HCF3_9BACT</name>
<organism evidence="1 2">
    <name type="scientific">Desulfamplus magnetovallimortis</name>
    <dbReference type="NCBI Taxonomy" id="1246637"/>
    <lineage>
        <taxon>Bacteria</taxon>
        <taxon>Pseudomonadati</taxon>
        <taxon>Thermodesulfobacteriota</taxon>
        <taxon>Desulfobacteria</taxon>
        <taxon>Desulfobacterales</taxon>
        <taxon>Desulfobacteraceae</taxon>
        <taxon>Desulfamplus</taxon>
    </lineage>
</organism>